<keyword evidence="1" id="KW-0812">Transmembrane</keyword>
<dbReference type="EMBL" id="CP013234">
    <property type="protein sequence ID" value="AMP05193.1"/>
    <property type="molecule type" value="Genomic_DNA"/>
</dbReference>
<feature type="transmembrane region" description="Helical" evidence="1">
    <location>
        <begin position="78"/>
        <end position="99"/>
    </location>
</feature>
<organism evidence="3 4">
    <name type="scientific">Collimonas pratensis</name>
    <dbReference type="NCBI Taxonomy" id="279113"/>
    <lineage>
        <taxon>Bacteria</taxon>
        <taxon>Pseudomonadati</taxon>
        <taxon>Pseudomonadota</taxon>
        <taxon>Betaproteobacteria</taxon>
        <taxon>Burkholderiales</taxon>
        <taxon>Oxalobacteraceae</taxon>
        <taxon>Collimonas</taxon>
    </lineage>
</organism>
<feature type="transmembrane region" description="Helical" evidence="1">
    <location>
        <begin position="40"/>
        <end position="58"/>
    </location>
</feature>
<feature type="transmembrane region" description="Helical" evidence="1">
    <location>
        <begin position="348"/>
        <end position="369"/>
    </location>
</feature>
<feature type="transmembrane region" description="Helical" evidence="1">
    <location>
        <begin position="283"/>
        <end position="301"/>
    </location>
</feature>
<keyword evidence="3" id="KW-0012">Acyltransferase</keyword>
<reference evidence="3 4" key="1">
    <citation type="submission" date="2015-11" db="EMBL/GenBank/DDBJ databases">
        <title>Exploring the genomic traits of fungus-feeding bacterial genus Collimonas.</title>
        <authorList>
            <person name="Song C."/>
            <person name="Schmidt R."/>
            <person name="de Jager V."/>
            <person name="Krzyzanowska D."/>
            <person name="Jongedijk E."/>
            <person name="Cankar K."/>
            <person name="Beekwilder J."/>
            <person name="van Veen A."/>
            <person name="de Boer W."/>
            <person name="van Veen J.A."/>
            <person name="Garbeva P."/>
        </authorList>
    </citation>
    <scope>NUCLEOTIDE SEQUENCE [LARGE SCALE GENOMIC DNA]</scope>
    <source>
        <strain evidence="3 4">Ter91</strain>
    </source>
</reference>
<protein>
    <submittedName>
        <fullName evidence="3">Acyltransferase family protein</fullName>
    </submittedName>
</protein>
<dbReference type="InterPro" id="IPR050879">
    <property type="entry name" value="Acyltransferase_3"/>
</dbReference>
<feature type="transmembrane region" description="Helical" evidence="1">
    <location>
        <begin position="257"/>
        <end position="277"/>
    </location>
</feature>
<dbReference type="GO" id="GO:0000271">
    <property type="term" value="P:polysaccharide biosynthetic process"/>
    <property type="evidence" value="ECO:0007669"/>
    <property type="project" value="TreeGrafter"/>
</dbReference>
<feature type="transmembrane region" description="Helical" evidence="1">
    <location>
        <begin position="313"/>
        <end position="336"/>
    </location>
</feature>
<feature type="transmembrane region" description="Helical" evidence="1">
    <location>
        <begin position="232"/>
        <end position="250"/>
    </location>
</feature>
<dbReference type="PANTHER" id="PTHR23028">
    <property type="entry name" value="ACETYLTRANSFERASE"/>
    <property type="match status" value="1"/>
</dbReference>
<feature type="domain" description="Acyltransferase 3" evidence="2">
    <location>
        <begin position="36"/>
        <end position="359"/>
    </location>
</feature>
<evidence type="ECO:0000313" key="3">
    <source>
        <dbReference type="EMBL" id="AMP05193.1"/>
    </source>
</evidence>
<dbReference type="AlphaFoldDB" id="A0A127Q592"/>
<keyword evidence="1" id="KW-1133">Transmembrane helix</keyword>
<dbReference type="GO" id="GO:0016747">
    <property type="term" value="F:acyltransferase activity, transferring groups other than amino-acyl groups"/>
    <property type="evidence" value="ECO:0007669"/>
    <property type="project" value="InterPro"/>
</dbReference>
<feature type="transmembrane region" description="Helical" evidence="1">
    <location>
        <begin position="120"/>
        <end position="142"/>
    </location>
</feature>
<evidence type="ECO:0000256" key="1">
    <source>
        <dbReference type="SAM" id="Phobius"/>
    </source>
</evidence>
<dbReference type="STRING" id="279113.CPter91_2847"/>
<evidence type="ECO:0000259" key="2">
    <source>
        <dbReference type="Pfam" id="PF01757"/>
    </source>
</evidence>
<name>A0A127Q592_9BURK</name>
<dbReference type="PATRIC" id="fig|279113.9.peg.2812"/>
<dbReference type="PANTHER" id="PTHR23028:SF131">
    <property type="entry name" value="BLR2367 PROTEIN"/>
    <property type="match status" value="1"/>
</dbReference>
<dbReference type="GO" id="GO:0016020">
    <property type="term" value="C:membrane"/>
    <property type="evidence" value="ECO:0007669"/>
    <property type="project" value="TreeGrafter"/>
</dbReference>
<dbReference type="InterPro" id="IPR002656">
    <property type="entry name" value="Acyl_transf_3_dom"/>
</dbReference>
<gene>
    <name evidence="3" type="ORF">CPter91_2847</name>
</gene>
<accession>A0A127Q592</accession>
<dbReference type="Pfam" id="PF01757">
    <property type="entry name" value="Acyl_transf_3"/>
    <property type="match status" value="1"/>
</dbReference>
<feature type="transmembrane region" description="Helical" evidence="1">
    <location>
        <begin position="175"/>
        <end position="195"/>
    </location>
</feature>
<dbReference type="KEGG" id="cpra:CPter91_2847"/>
<dbReference type="Proteomes" id="UP000074561">
    <property type="component" value="Chromosome"/>
</dbReference>
<keyword evidence="1" id="KW-0472">Membrane</keyword>
<keyword evidence="3" id="KW-0808">Transferase</keyword>
<evidence type="ECO:0000313" key="4">
    <source>
        <dbReference type="Proteomes" id="UP000074561"/>
    </source>
</evidence>
<sequence>MFIIGIFFNMDVIMSVSPQPPSSSYVPDRNSNFQFGFIDLLKVVAAQLIVLHHLAFYGPMADYVRPVAPTLIGWLDTYARIAVQVFLVVGGFLAAKSLSPQGNSGVADPLRVLWRRYMKLVPPFLVATALAVGASAWAAMWMSHYSISAMPTALQLAAHALLLHTVLGYESISAGAWYIAIDFQLYALLTMLLWFTGSIASRRSAPWLAPVLVVIGMTASLLYFNRDAAWDAWAPYFFGSYGLGIIAWWARDLSRRPAVVALLLGAIVLPAVCALAVDFRTRIAVALIVACALVLVSRRGMLMSRQRLSWIRAFGRISYSIFLVHFPVCLVINAAFARFVPPQPLFQAIGMLLAWAASLAAGALFYRWVEIPLSRLAARASGQRMTLPAAAATA</sequence>
<feature type="transmembrane region" description="Helical" evidence="1">
    <location>
        <begin position="207"/>
        <end position="226"/>
    </location>
</feature>
<proteinExistence type="predicted"/>